<organism evidence="1 2">
    <name type="scientific">Leishmania braziliensis MHOM/BR/75/M2904</name>
    <dbReference type="NCBI Taxonomy" id="420245"/>
    <lineage>
        <taxon>Eukaryota</taxon>
        <taxon>Discoba</taxon>
        <taxon>Euglenozoa</taxon>
        <taxon>Kinetoplastea</taxon>
        <taxon>Metakinetoplastina</taxon>
        <taxon>Trypanosomatida</taxon>
        <taxon>Trypanosomatidae</taxon>
        <taxon>Leishmaniinae</taxon>
        <taxon>Leishmania</taxon>
        <taxon>Leishmania braziliensis species complex</taxon>
    </lineage>
</organism>
<accession>A0A3P3Z3U4</accession>
<dbReference type="RefSeq" id="XP_001564089.1">
    <property type="nucleotide sequence ID" value="XM_001564039.1"/>
</dbReference>
<sequence>MDGLTGVQLKFAQKAYQLFGVRDYPADLAAFLRVFSACLAHKLASALLNRVAVCHFVMKQWNACEACTRRALSVHATGRYPSARRRVRVFISQERLRGPQQAISTYRDAIDGAAEVAAVKAYANYTSFYAAHQYGTALKSLEVVL</sequence>
<name>A0A3P3Z3U4_LEIBR</name>
<dbReference type="EMBL" id="LS997617">
    <property type="protein sequence ID" value="SYZ64804.1"/>
    <property type="molecule type" value="Genomic_DNA"/>
</dbReference>
<dbReference type="VEuPathDB" id="TriTrypDB:LbrM.18.1690"/>
<evidence type="ECO:0000313" key="1">
    <source>
        <dbReference type="EMBL" id="SYZ64804.1"/>
    </source>
</evidence>
<gene>
    <name evidence="1" type="ORF">LBRM2904_18.1760</name>
</gene>
<protein>
    <submittedName>
        <fullName evidence="1">Chaperone_protein_DNAj</fullName>
    </submittedName>
</protein>
<dbReference type="KEGG" id="lbz:LBRM_18_1690"/>
<reference evidence="1 2" key="1">
    <citation type="submission" date="2018-09" db="EMBL/GenBank/DDBJ databases">
        <authorList>
            <person name="Peiro R."/>
            <person name="Begona"/>
            <person name="Cbmso G."/>
            <person name="Lopez M."/>
            <person name="Gonzalez S."/>
        </authorList>
    </citation>
    <scope>NUCLEOTIDE SEQUENCE [LARGE SCALE GENOMIC DNA]</scope>
</reference>
<dbReference type="Proteomes" id="UP000319462">
    <property type="component" value="Chromosome 18"/>
</dbReference>
<proteinExistence type="predicted"/>
<dbReference type="AlphaFoldDB" id="A0A3P3Z3U4"/>
<evidence type="ECO:0000313" key="2">
    <source>
        <dbReference type="Proteomes" id="UP000319462"/>
    </source>
</evidence>